<evidence type="ECO:0000256" key="7">
    <source>
        <dbReference type="RuleBase" id="RU363032"/>
    </source>
</evidence>
<reference evidence="9 10" key="1">
    <citation type="submission" date="2020-11" db="EMBL/GenBank/DDBJ databases">
        <title>Draft genome sequencing of a Lachnospiraceae strain isolated from anoxic soil subjected to BSD treatment.</title>
        <authorList>
            <person name="Uek A."/>
            <person name="Tonouchi A."/>
        </authorList>
    </citation>
    <scope>NUCLEOTIDE SEQUENCE [LARGE SCALE GENOMIC DNA]</scope>
    <source>
        <strain evidence="9 10">TB5</strain>
    </source>
</reference>
<name>A0A7R7EIS3_9FIRM</name>
<dbReference type="PROSITE" id="PS50928">
    <property type="entry name" value="ABC_TM1"/>
    <property type="match status" value="1"/>
</dbReference>
<accession>A0A7R7EIS3</accession>
<feature type="transmembrane region" description="Helical" evidence="7">
    <location>
        <begin position="74"/>
        <end position="95"/>
    </location>
</feature>
<keyword evidence="5 7" id="KW-1133">Transmembrane helix</keyword>
<dbReference type="Gene3D" id="1.10.3720.10">
    <property type="entry name" value="MetI-like"/>
    <property type="match status" value="1"/>
</dbReference>
<proteinExistence type="inferred from homology"/>
<evidence type="ECO:0000313" key="9">
    <source>
        <dbReference type="EMBL" id="BCN29459.1"/>
    </source>
</evidence>
<dbReference type="KEGG" id="ahb:bsdtb5_07540"/>
<feature type="transmembrane region" description="Helical" evidence="7">
    <location>
        <begin position="107"/>
        <end position="127"/>
    </location>
</feature>
<dbReference type="GO" id="GO:0005886">
    <property type="term" value="C:plasma membrane"/>
    <property type="evidence" value="ECO:0007669"/>
    <property type="project" value="UniProtKB-SubCell"/>
</dbReference>
<dbReference type="InterPro" id="IPR000515">
    <property type="entry name" value="MetI-like"/>
</dbReference>
<sequence>MNKKLCKSIGKNIVIGCIAIICVFPIIMLTLRSFMPYNELYSNFHLFPKRWSIIGYEKIILMDYQYYIHFWNSVFYTVCILIGSLIISILAGYGFSCFEFPGKRILFVFYIVLMLLPFQATVVPQYLTIHSLGLLNHRAGVILPNLFATFGTILMTQYMQGIDSELLDAGKIDGLSGFRLFRKLVVPLCKPAISAYIVLEFIDLWNMIEQPKIFLSNIQLYPLSLRLGNISNEGILAGGIIFSILPLLIFRYFRDDMIEGISLSVIK</sequence>
<gene>
    <name evidence="9" type="ORF">bsdtb5_07540</name>
</gene>
<evidence type="ECO:0000256" key="1">
    <source>
        <dbReference type="ARBA" id="ARBA00004651"/>
    </source>
</evidence>
<dbReference type="AlphaFoldDB" id="A0A7R7EIS3"/>
<comment type="similarity">
    <text evidence="7">Belongs to the binding-protein-dependent transport system permease family.</text>
</comment>
<dbReference type="PANTHER" id="PTHR43744">
    <property type="entry name" value="ABC TRANSPORTER PERMEASE PROTEIN MG189-RELATED-RELATED"/>
    <property type="match status" value="1"/>
</dbReference>
<evidence type="ECO:0000256" key="3">
    <source>
        <dbReference type="ARBA" id="ARBA00022475"/>
    </source>
</evidence>
<evidence type="ECO:0000313" key="10">
    <source>
        <dbReference type="Proteomes" id="UP000595897"/>
    </source>
</evidence>
<keyword evidence="10" id="KW-1185">Reference proteome</keyword>
<dbReference type="CDD" id="cd06261">
    <property type="entry name" value="TM_PBP2"/>
    <property type="match status" value="1"/>
</dbReference>
<keyword evidence="3" id="KW-1003">Cell membrane</keyword>
<feature type="transmembrane region" description="Helical" evidence="7">
    <location>
        <begin position="234"/>
        <end position="253"/>
    </location>
</feature>
<dbReference type="SUPFAM" id="SSF161098">
    <property type="entry name" value="MetI-like"/>
    <property type="match status" value="1"/>
</dbReference>
<evidence type="ECO:0000256" key="2">
    <source>
        <dbReference type="ARBA" id="ARBA00022448"/>
    </source>
</evidence>
<keyword evidence="2 7" id="KW-0813">Transport</keyword>
<evidence type="ECO:0000256" key="4">
    <source>
        <dbReference type="ARBA" id="ARBA00022692"/>
    </source>
</evidence>
<feature type="transmembrane region" description="Helical" evidence="7">
    <location>
        <begin position="12"/>
        <end position="31"/>
    </location>
</feature>
<dbReference type="Proteomes" id="UP000595897">
    <property type="component" value="Chromosome"/>
</dbReference>
<dbReference type="RefSeq" id="WP_271714734.1">
    <property type="nucleotide sequence ID" value="NZ_AP024169.1"/>
</dbReference>
<comment type="subcellular location">
    <subcellularLocation>
        <location evidence="1 7">Cell membrane</location>
        <topology evidence="1 7">Multi-pass membrane protein</topology>
    </subcellularLocation>
</comment>
<evidence type="ECO:0000259" key="8">
    <source>
        <dbReference type="PROSITE" id="PS50928"/>
    </source>
</evidence>
<dbReference type="PANTHER" id="PTHR43744:SF8">
    <property type="entry name" value="SN-GLYCEROL-3-PHOSPHATE TRANSPORT SYSTEM PERMEASE PROTEIN UGPE"/>
    <property type="match status" value="1"/>
</dbReference>
<evidence type="ECO:0000256" key="5">
    <source>
        <dbReference type="ARBA" id="ARBA00022989"/>
    </source>
</evidence>
<organism evidence="9 10">
    <name type="scientific">Anaeromicropila herbilytica</name>
    <dbReference type="NCBI Taxonomy" id="2785025"/>
    <lineage>
        <taxon>Bacteria</taxon>
        <taxon>Bacillati</taxon>
        <taxon>Bacillota</taxon>
        <taxon>Clostridia</taxon>
        <taxon>Lachnospirales</taxon>
        <taxon>Lachnospiraceae</taxon>
        <taxon>Anaeromicropila</taxon>
    </lineage>
</organism>
<dbReference type="GO" id="GO:0055085">
    <property type="term" value="P:transmembrane transport"/>
    <property type="evidence" value="ECO:0007669"/>
    <property type="project" value="InterPro"/>
</dbReference>
<keyword evidence="4 7" id="KW-0812">Transmembrane</keyword>
<dbReference type="Pfam" id="PF00528">
    <property type="entry name" value="BPD_transp_1"/>
    <property type="match status" value="1"/>
</dbReference>
<dbReference type="InterPro" id="IPR035906">
    <property type="entry name" value="MetI-like_sf"/>
</dbReference>
<protein>
    <submittedName>
        <fullName evidence="9">Sugar ABC transporter permease</fullName>
    </submittedName>
</protein>
<keyword evidence="6 7" id="KW-0472">Membrane</keyword>
<feature type="domain" description="ABC transmembrane type-1" evidence="8">
    <location>
        <begin position="70"/>
        <end position="253"/>
    </location>
</feature>
<dbReference type="EMBL" id="AP024169">
    <property type="protein sequence ID" value="BCN29459.1"/>
    <property type="molecule type" value="Genomic_DNA"/>
</dbReference>
<evidence type="ECO:0000256" key="6">
    <source>
        <dbReference type="ARBA" id="ARBA00023136"/>
    </source>
</evidence>